<evidence type="ECO:0000313" key="3">
    <source>
        <dbReference type="Proteomes" id="UP000464378"/>
    </source>
</evidence>
<dbReference type="EMBL" id="LR593887">
    <property type="protein sequence ID" value="VTS07211.1"/>
    <property type="molecule type" value="Genomic_DNA"/>
</dbReference>
<dbReference type="InParanoid" id="A0A6C2YTW5"/>
<dbReference type="RefSeq" id="WP_197740785.1">
    <property type="nucleotide sequence ID" value="NZ_LR593887.1"/>
</dbReference>
<dbReference type="KEGG" id="tim:GMBLW1_42670"/>
<protein>
    <recommendedName>
        <fullName evidence="4">DUF1294 domain-containing protein</fullName>
    </recommendedName>
</protein>
<keyword evidence="1" id="KW-0812">Transmembrane</keyword>
<evidence type="ECO:0000256" key="1">
    <source>
        <dbReference type="SAM" id="Phobius"/>
    </source>
</evidence>
<feature type="transmembrane region" description="Helical" evidence="1">
    <location>
        <begin position="41"/>
        <end position="61"/>
    </location>
</feature>
<keyword evidence="3" id="KW-1185">Reference proteome</keyword>
<name>A0A6C2YTW5_9BACT</name>
<organism evidence="2">
    <name type="scientific">Tuwongella immobilis</name>
    <dbReference type="NCBI Taxonomy" id="692036"/>
    <lineage>
        <taxon>Bacteria</taxon>
        <taxon>Pseudomonadati</taxon>
        <taxon>Planctomycetota</taxon>
        <taxon>Planctomycetia</taxon>
        <taxon>Gemmatales</taxon>
        <taxon>Gemmataceae</taxon>
        <taxon>Tuwongella</taxon>
    </lineage>
</organism>
<sequence length="130" mass="14823">MTERMPRKYRLFTNYLLGAGVVTLLMTGSLAYGIFRSLNVFTWLASYLAAVNVTTFGFYGFDKYRARIGGRRIPEFVLHTLTAVGGSIGAFLAMRYFRHKTIKGQFQILFWALTAFQVVLILYVAKVLLF</sequence>
<dbReference type="Proteomes" id="UP000464378">
    <property type="component" value="Chromosome"/>
</dbReference>
<proteinExistence type="predicted"/>
<keyword evidence="1" id="KW-1133">Transmembrane helix</keyword>
<feature type="transmembrane region" description="Helical" evidence="1">
    <location>
        <begin position="12"/>
        <end position="35"/>
    </location>
</feature>
<accession>A0A6C2YTW5</accession>
<gene>
    <name evidence="2" type="ORF">GMBLW1_42670</name>
</gene>
<feature type="transmembrane region" description="Helical" evidence="1">
    <location>
        <begin position="108"/>
        <end position="129"/>
    </location>
</feature>
<keyword evidence="1" id="KW-0472">Membrane</keyword>
<reference evidence="2" key="1">
    <citation type="submission" date="2019-04" db="EMBL/GenBank/DDBJ databases">
        <authorList>
            <consortium name="Science for Life Laboratories"/>
        </authorList>
    </citation>
    <scope>NUCLEOTIDE SEQUENCE</scope>
    <source>
        <strain evidence="2">MBLW1</strain>
    </source>
</reference>
<dbReference type="InterPro" id="IPR010718">
    <property type="entry name" value="DUF1294"/>
</dbReference>
<dbReference type="Pfam" id="PF06961">
    <property type="entry name" value="DUF1294"/>
    <property type="match status" value="1"/>
</dbReference>
<evidence type="ECO:0000313" key="2">
    <source>
        <dbReference type="EMBL" id="VIP04926.1"/>
    </source>
</evidence>
<feature type="transmembrane region" description="Helical" evidence="1">
    <location>
        <begin position="73"/>
        <end position="96"/>
    </location>
</feature>
<dbReference type="EMBL" id="LR586016">
    <property type="protein sequence ID" value="VIP04926.1"/>
    <property type="molecule type" value="Genomic_DNA"/>
</dbReference>
<evidence type="ECO:0008006" key="4">
    <source>
        <dbReference type="Google" id="ProtNLM"/>
    </source>
</evidence>
<dbReference type="AlphaFoldDB" id="A0A6C2YTW5"/>